<evidence type="ECO:0000259" key="1">
    <source>
        <dbReference type="PROSITE" id="PS50994"/>
    </source>
</evidence>
<dbReference type="PANTHER" id="PTHR48475:SF2">
    <property type="entry name" value="RIBONUCLEASE H"/>
    <property type="match status" value="1"/>
</dbReference>
<dbReference type="EMBL" id="BAABME010002230">
    <property type="protein sequence ID" value="GAA0153688.1"/>
    <property type="molecule type" value="Genomic_DNA"/>
</dbReference>
<dbReference type="Gene3D" id="3.30.420.10">
    <property type="entry name" value="Ribonuclease H-like superfamily/Ribonuclease H"/>
    <property type="match status" value="1"/>
</dbReference>
<gene>
    <name evidence="2" type="ORF">LIER_11863</name>
</gene>
<dbReference type="AlphaFoldDB" id="A0AAV3PRG4"/>
<dbReference type="PANTHER" id="PTHR48475">
    <property type="entry name" value="RIBONUCLEASE H"/>
    <property type="match status" value="1"/>
</dbReference>
<evidence type="ECO:0000313" key="2">
    <source>
        <dbReference type="EMBL" id="GAA0153688.1"/>
    </source>
</evidence>
<dbReference type="SUPFAM" id="SSF53098">
    <property type="entry name" value="Ribonuclease H-like"/>
    <property type="match status" value="1"/>
</dbReference>
<proteinExistence type="predicted"/>
<dbReference type="InterPro" id="IPR036397">
    <property type="entry name" value="RNaseH_sf"/>
</dbReference>
<evidence type="ECO:0000313" key="3">
    <source>
        <dbReference type="Proteomes" id="UP001454036"/>
    </source>
</evidence>
<reference evidence="2 3" key="1">
    <citation type="submission" date="2024-01" db="EMBL/GenBank/DDBJ databases">
        <title>The complete chloroplast genome sequence of Lithospermum erythrorhizon: insights into the phylogenetic relationship among Boraginaceae species and the maternal lineages of purple gromwells.</title>
        <authorList>
            <person name="Okada T."/>
            <person name="Watanabe K."/>
        </authorList>
    </citation>
    <scope>NUCLEOTIDE SEQUENCE [LARGE SCALE GENOMIC DNA]</scope>
</reference>
<organism evidence="2 3">
    <name type="scientific">Lithospermum erythrorhizon</name>
    <name type="common">Purple gromwell</name>
    <name type="synonym">Lithospermum officinale var. erythrorhizon</name>
    <dbReference type="NCBI Taxonomy" id="34254"/>
    <lineage>
        <taxon>Eukaryota</taxon>
        <taxon>Viridiplantae</taxon>
        <taxon>Streptophyta</taxon>
        <taxon>Embryophyta</taxon>
        <taxon>Tracheophyta</taxon>
        <taxon>Spermatophyta</taxon>
        <taxon>Magnoliopsida</taxon>
        <taxon>eudicotyledons</taxon>
        <taxon>Gunneridae</taxon>
        <taxon>Pentapetalae</taxon>
        <taxon>asterids</taxon>
        <taxon>lamiids</taxon>
        <taxon>Boraginales</taxon>
        <taxon>Boraginaceae</taxon>
        <taxon>Boraginoideae</taxon>
        <taxon>Lithospermeae</taxon>
        <taxon>Lithospermum</taxon>
    </lineage>
</organism>
<name>A0AAV3PRG4_LITER</name>
<dbReference type="InterPro" id="IPR012337">
    <property type="entry name" value="RNaseH-like_sf"/>
</dbReference>
<dbReference type="Proteomes" id="UP001454036">
    <property type="component" value="Unassembled WGS sequence"/>
</dbReference>
<keyword evidence="3" id="KW-1185">Reference proteome</keyword>
<protein>
    <recommendedName>
        <fullName evidence="1">Integrase catalytic domain-containing protein</fullName>
    </recommendedName>
</protein>
<comment type="caution">
    <text evidence="2">The sequence shown here is derived from an EMBL/GenBank/DDBJ whole genome shotgun (WGS) entry which is preliminary data.</text>
</comment>
<sequence>MVRDNGTQFIAGRIDDLYTELDIDHMTSSMSYPQGNGQMEVMNRVIFKGVKKRLQQEGGSWHQELPTVLSSLRTTLNPITRETPFSLVYGYDALMPVEMYADTTRVTCYEELANEHRSWKTQKIGVSVRGTLYHLEDSGPVTYELETLERRQVPRSSNACHLRKYYV</sequence>
<dbReference type="PROSITE" id="PS50994">
    <property type="entry name" value="INTEGRASE"/>
    <property type="match status" value="1"/>
</dbReference>
<dbReference type="GO" id="GO:0015074">
    <property type="term" value="P:DNA integration"/>
    <property type="evidence" value="ECO:0007669"/>
    <property type="project" value="InterPro"/>
</dbReference>
<dbReference type="InterPro" id="IPR001584">
    <property type="entry name" value="Integrase_cat-core"/>
</dbReference>
<dbReference type="GO" id="GO:0003676">
    <property type="term" value="F:nucleic acid binding"/>
    <property type="evidence" value="ECO:0007669"/>
    <property type="project" value="InterPro"/>
</dbReference>
<accession>A0AAV3PRG4</accession>
<feature type="domain" description="Integrase catalytic" evidence="1">
    <location>
        <begin position="1"/>
        <end position="104"/>
    </location>
</feature>